<evidence type="ECO:0008006" key="3">
    <source>
        <dbReference type="Google" id="ProtNLM"/>
    </source>
</evidence>
<evidence type="ECO:0000313" key="1">
    <source>
        <dbReference type="EMBL" id="AKG45415.1"/>
    </source>
</evidence>
<protein>
    <recommendedName>
        <fullName evidence="3">FXSXX-COOH protein</fullName>
    </recommendedName>
</protein>
<evidence type="ECO:0000313" key="2">
    <source>
        <dbReference type="Proteomes" id="UP000034034"/>
    </source>
</evidence>
<dbReference type="EMBL" id="CP009922">
    <property type="protein sequence ID" value="AKG45415.1"/>
    <property type="molecule type" value="Genomic_DNA"/>
</dbReference>
<dbReference type="NCBIfam" id="TIGR04268">
    <property type="entry name" value="FxSxx-COOH"/>
    <property type="match status" value="1"/>
</dbReference>
<accession>A0A0F7FYW7</accession>
<dbReference type="InterPro" id="IPR026334">
    <property type="entry name" value="FxSxx-COOH"/>
</dbReference>
<reference evidence="1" key="1">
    <citation type="submission" date="2019-08" db="EMBL/GenBank/DDBJ databases">
        <title>Complete genome sequence of a mangrove-derived Streptomyces xiamenensis.</title>
        <authorList>
            <person name="Xu J."/>
        </authorList>
    </citation>
    <scope>NUCLEOTIDE SEQUENCE</scope>
    <source>
        <strain evidence="1">318</strain>
    </source>
</reference>
<gene>
    <name evidence="1" type="ORF">SXIM_40310</name>
</gene>
<dbReference type="AlphaFoldDB" id="A0A0F7FYW7"/>
<dbReference type="Proteomes" id="UP000034034">
    <property type="component" value="Chromosome"/>
</dbReference>
<dbReference type="STRING" id="408015.SXIM_40310"/>
<dbReference type="RefSeq" id="WP_046724801.1">
    <property type="nucleotide sequence ID" value="NZ_JBHJWJ010000002.1"/>
</dbReference>
<dbReference type="HOGENOM" id="CLU_204030_0_0_11"/>
<dbReference type="KEGG" id="sxi:SXIM_40310"/>
<proteinExistence type="predicted"/>
<dbReference type="PATRIC" id="fig|408015.6.peg.4082"/>
<sequence>MCSDKSAGVAELPELPDLLTLGLADLRALQHPVLSEVLADLRARVSGQPTVALWAFDEFAPGDESGGAA</sequence>
<organism evidence="1 2">
    <name type="scientific">Streptomyces xiamenensis</name>
    <dbReference type="NCBI Taxonomy" id="408015"/>
    <lineage>
        <taxon>Bacteria</taxon>
        <taxon>Bacillati</taxon>
        <taxon>Actinomycetota</taxon>
        <taxon>Actinomycetes</taxon>
        <taxon>Kitasatosporales</taxon>
        <taxon>Streptomycetaceae</taxon>
        <taxon>Streptomyces</taxon>
    </lineage>
</organism>
<keyword evidence="2" id="KW-1185">Reference proteome</keyword>
<name>A0A0F7FYW7_9ACTN</name>